<feature type="non-terminal residue" evidence="1">
    <location>
        <position position="51"/>
    </location>
</feature>
<keyword evidence="2" id="KW-1185">Reference proteome</keyword>
<accession>A0A087SXD4</accession>
<dbReference type="EMBL" id="KK112391">
    <property type="protein sequence ID" value="KFM57523.1"/>
    <property type="molecule type" value="Genomic_DNA"/>
</dbReference>
<gene>
    <name evidence="1" type="ORF">X975_03946</name>
</gene>
<proteinExistence type="predicted"/>
<sequence length="51" mass="5649">MINNRTCIVTQIPMGITVGQKGGWLATTQQFDFVVYSLYHIMADTPAMMPG</sequence>
<organism evidence="1 2">
    <name type="scientific">Stegodyphus mimosarum</name>
    <name type="common">African social velvet spider</name>
    <dbReference type="NCBI Taxonomy" id="407821"/>
    <lineage>
        <taxon>Eukaryota</taxon>
        <taxon>Metazoa</taxon>
        <taxon>Ecdysozoa</taxon>
        <taxon>Arthropoda</taxon>
        <taxon>Chelicerata</taxon>
        <taxon>Arachnida</taxon>
        <taxon>Araneae</taxon>
        <taxon>Araneomorphae</taxon>
        <taxon>Entelegynae</taxon>
        <taxon>Eresoidea</taxon>
        <taxon>Eresidae</taxon>
        <taxon>Stegodyphus</taxon>
    </lineage>
</organism>
<evidence type="ECO:0000313" key="1">
    <source>
        <dbReference type="EMBL" id="KFM57523.1"/>
    </source>
</evidence>
<evidence type="ECO:0000313" key="2">
    <source>
        <dbReference type="Proteomes" id="UP000054359"/>
    </source>
</evidence>
<protein>
    <submittedName>
        <fullName evidence="1">Uncharacterized protein</fullName>
    </submittedName>
</protein>
<dbReference type="AlphaFoldDB" id="A0A087SXD4"/>
<dbReference type="Proteomes" id="UP000054359">
    <property type="component" value="Unassembled WGS sequence"/>
</dbReference>
<name>A0A087SXD4_STEMI</name>
<reference evidence="1 2" key="1">
    <citation type="submission" date="2013-11" db="EMBL/GenBank/DDBJ databases">
        <title>Genome sequencing of Stegodyphus mimosarum.</title>
        <authorList>
            <person name="Bechsgaard J."/>
        </authorList>
    </citation>
    <scope>NUCLEOTIDE SEQUENCE [LARGE SCALE GENOMIC DNA]</scope>
</reference>